<comment type="caution">
    <text evidence="2">The sequence shown here is derived from an EMBL/GenBank/DDBJ whole genome shotgun (WGS) entry which is preliminary data.</text>
</comment>
<dbReference type="NCBIfam" id="TIGR04092">
    <property type="entry name" value="LTA_DltD"/>
    <property type="match status" value="1"/>
</dbReference>
<dbReference type="AlphaFoldDB" id="A0A0R1Z4L9"/>
<keyword evidence="1" id="KW-1003">Cell membrane</keyword>
<dbReference type="SUPFAM" id="SSF52266">
    <property type="entry name" value="SGNH hydrolase"/>
    <property type="match status" value="1"/>
</dbReference>
<comment type="similarity">
    <text evidence="1">Belongs to the DltD family.</text>
</comment>
<dbReference type="RefSeq" id="WP_057909656.1">
    <property type="nucleotide sequence ID" value="NZ_AZGK01000012.1"/>
</dbReference>
<organism evidence="2 3">
    <name type="scientific">Lentilactobacillus parabuchneri DSM 5707 = NBRC 107865</name>
    <dbReference type="NCBI Taxonomy" id="1423784"/>
    <lineage>
        <taxon>Bacteria</taxon>
        <taxon>Bacillati</taxon>
        <taxon>Bacillota</taxon>
        <taxon>Bacilli</taxon>
        <taxon>Lactobacillales</taxon>
        <taxon>Lactobacillaceae</taxon>
        <taxon>Lentilactobacillus</taxon>
    </lineage>
</organism>
<dbReference type="EMBL" id="AZGK01000012">
    <property type="protein sequence ID" value="KRM45955.1"/>
    <property type="molecule type" value="Genomic_DNA"/>
</dbReference>
<evidence type="ECO:0000313" key="2">
    <source>
        <dbReference type="EMBL" id="KRM45955.1"/>
    </source>
</evidence>
<evidence type="ECO:0000313" key="3">
    <source>
        <dbReference type="Proteomes" id="UP000051957"/>
    </source>
</evidence>
<comment type="pathway">
    <text evidence="1">Cell wall biogenesis; lipoteichoic acid biosynthesis.</text>
</comment>
<dbReference type="PANTHER" id="PTHR40039">
    <property type="entry name" value="PROTEIN DLTD"/>
    <property type="match status" value="1"/>
</dbReference>
<reference evidence="2 3" key="1">
    <citation type="journal article" date="2015" name="Genome Announc.">
        <title>Expanding the biotechnology potential of lactobacilli through comparative genomics of 213 strains and associated genera.</title>
        <authorList>
            <person name="Sun Z."/>
            <person name="Harris H.M."/>
            <person name="McCann A."/>
            <person name="Guo C."/>
            <person name="Argimon S."/>
            <person name="Zhang W."/>
            <person name="Yang X."/>
            <person name="Jeffery I.B."/>
            <person name="Cooney J.C."/>
            <person name="Kagawa T.F."/>
            <person name="Liu W."/>
            <person name="Song Y."/>
            <person name="Salvetti E."/>
            <person name="Wrobel A."/>
            <person name="Rasinkangas P."/>
            <person name="Parkhill J."/>
            <person name="Rea M.C."/>
            <person name="O'Sullivan O."/>
            <person name="Ritari J."/>
            <person name="Douillard F.P."/>
            <person name="Paul Ross R."/>
            <person name="Yang R."/>
            <person name="Briner A.E."/>
            <person name="Felis G.E."/>
            <person name="de Vos W.M."/>
            <person name="Barrangou R."/>
            <person name="Klaenhammer T.R."/>
            <person name="Caufield P.W."/>
            <person name="Cui Y."/>
            <person name="Zhang H."/>
            <person name="O'Toole P.W."/>
        </authorList>
    </citation>
    <scope>NUCLEOTIDE SEQUENCE [LARGE SCALE GENOMIC DNA]</scope>
    <source>
        <strain evidence="2 3">DSM 5707</strain>
    </source>
</reference>
<evidence type="ECO:0000256" key="1">
    <source>
        <dbReference type="PIRNR" id="PIRNR021438"/>
    </source>
</evidence>
<proteinExistence type="inferred from homology"/>
<dbReference type="UniPathway" id="UPA00556"/>
<dbReference type="Proteomes" id="UP000051957">
    <property type="component" value="Unassembled WGS sequence"/>
</dbReference>
<accession>A0A0R1Z4L9</accession>
<dbReference type="InterPro" id="IPR006998">
    <property type="entry name" value="DltD"/>
</dbReference>
<name>A0A0R1Z4L9_9LACO</name>
<dbReference type="GO" id="GO:0070395">
    <property type="term" value="P:lipoteichoic acid biosynthetic process"/>
    <property type="evidence" value="ECO:0007669"/>
    <property type="project" value="UniProtKB-UniRule"/>
</dbReference>
<sequence>MSMKKRLFMIFGPIFAAALLMLAVFLSPLWSSLNYVNPKVVNNAASSLSPQVLKGQLIKRNALEHGYVPFFGSSEWSRFDPFHPAVLAAKYDRSYQPFLLGARGSQSLTHFFVMQSINPQLKNKKAVVFVSPQWFTPKGEDPNAFSFYYSPLQTTSWIKRESGSKMDRYAAYRLLQMPSGNSDREIAGALARIAAGLKPTTSQMTYVNIRNRILLNEDQIFSRYRVPLNNEKTIDKNEELLPNQYNYQKLDQLAGKIGAEKTTSNDFQIDNTFWNRRLKSHVKKLKNFQAHMSYVKSPEYSDFQLMLNQFANDHTNVLFIIPPINAKWQKYTGMSSAMLATFDKKITYQLRSQGFNHIDDLSHDGNVPYFMADTIHPGWRGWLTMDKAIRPFLTEKVPSPRYRIDNYYYSKEWQNESGSDNHFDD</sequence>
<dbReference type="Pfam" id="PF04914">
    <property type="entry name" value="DltD"/>
    <property type="match status" value="1"/>
</dbReference>
<keyword evidence="1" id="KW-0472">Membrane</keyword>
<dbReference type="PATRIC" id="fig|1423784.4.peg.658"/>
<gene>
    <name evidence="2" type="ORF">FC51_GL000660</name>
</gene>
<dbReference type="PIRSF" id="PIRSF021438">
    <property type="entry name" value="DltD"/>
    <property type="match status" value="1"/>
</dbReference>
<dbReference type="PANTHER" id="PTHR40039:SF1">
    <property type="entry name" value="PROTEIN DLTD"/>
    <property type="match status" value="1"/>
</dbReference>
<dbReference type="InterPro" id="IPR023896">
    <property type="entry name" value="LTA_DltD"/>
</dbReference>
<protein>
    <recommendedName>
        <fullName evidence="1">Protein DltD</fullName>
    </recommendedName>
</protein>
<dbReference type="GeneID" id="69802671"/>
<dbReference type="GO" id="GO:0005886">
    <property type="term" value="C:plasma membrane"/>
    <property type="evidence" value="ECO:0007669"/>
    <property type="project" value="UniProtKB-UniRule"/>
</dbReference>